<name>A0A4V1M776_9BACT</name>
<dbReference type="OrthoDB" id="1442443at2"/>
<protein>
    <submittedName>
        <fullName evidence="2">Uncharacterized protein</fullName>
    </submittedName>
</protein>
<comment type="caution">
    <text evidence="2">The sequence shown here is derived from an EMBL/GenBank/DDBJ whole genome shotgun (WGS) entry which is preliminary data.</text>
</comment>
<feature type="chain" id="PRO_5021027892" evidence="1">
    <location>
        <begin position="24"/>
        <end position="247"/>
    </location>
</feature>
<feature type="signal peptide" evidence="1">
    <location>
        <begin position="1"/>
        <end position="23"/>
    </location>
</feature>
<accession>A0A4V1M776</accession>
<evidence type="ECO:0000313" key="2">
    <source>
        <dbReference type="EMBL" id="RXK58570.1"/>
    </source>
</evidence>
<evidence type="ECO:0000256" key="1">
    <source>
        <dbReference type="SAM" id="SignalP"/>
    </source>
</evidence>
<dbReference type="Gene3D" id="3.30.160.180">
    <property type="entry name" value="Putative neuraminyllactose-binding hemagglutinin homolog like domain"/>
    <property type="match status" value="1"/>
</dbReference>
<dbReference type="Proteomes" id="UP000290204">
    <property type="component" value="Unassembled WGS sequence"/>
</dbReference>
<sequence length="247" mass="27505">MTKSISLSFALVCLIGCFTPKPAAVPETKQTYTFDYATTETVKPGSNGFVVGLVKPYYATSFYSGNTELFKNFKKAIGDDVEELVIAKGFSLKGPYETRDEMIFEDKKRTDMLIQVEMTPAFTAVEGQWKSNWIPIVNVYSYTYSGKASLVGKITLTGIEPLTNEKIWVKSVSIPNIENIPIATSKKYDRPLDEIAILNDPGVYNALGSALQQQYRGIMEKINAHFSGEEFASLKTQIKELKAKKGF</sequence>
<dbReference type="AlphaFoldDB" id="A0A4V1M776"/>
<dbReference type="RefSeq" id="WP_129132373.1">
    <property type="nucleotide sequence ID" value="NZ_SDHW01000006.1"/>
</dbReference>
<proteinExistence type="predicted"/>
<dbReference type="InterPro" id="IPR038531">
    <property type="entry name" value="NeuraminylLac-bd_hemagglutn_sf"/>
</dbReference>
<dbReference type="EMBL" id="SDHW01000006">
    <property type="protein sequence ID" value="RXK58570.1"/>
    <property type="molecule type" value="Genomic_DNA"/>
</dbReference>
<keyword evidence="3" id="KW-1185">Reference proteome</keyword>
<reference evidence="2 3" key="1">
    <citation type="submission" date="2019-01" db="EMBL/GenBank/DDBJ databases">
        <title>Lacibacter sp. strain TTM-7.</title>
        <authorList>
            <person name="Chen W.-M."/>
        </authorList>
    </citation>
    <scope>NUCLEOTIDE SEQUENCE [LARGE SCALE GENOMIC DNA]</scope>
    <source>
        <strain evidence="2 3">TTM-7</strain>
    </source>
</reference>
<gene>
    <name evidence="2" type="ORF">ESA94_18230</name>
</gene>
<dbReference type="SUPFAM" id="SSF159594">
    <property type="entry name" value="XCC0632-like"/>
    <property type="match status" value="1"/>
</dbReference>
<evidence type="ECO:0000313" key="3">
    <source>
        <dbReference type="Proteomes" id="UP000290204"/>
    </source>
</evidence>
<organism evidence="2 3">
    <name type="scientific">Lacibacter luteus</name>
    <dbReference type="NCBI Taxonomy" id="2508719"/>
    <lineage>
        <taxon>Bacteria</taxon>
        <taxon>Pseudomonadati</taxon>
        <taxon>Bacteroidota</taxon>
        <taxon>Chitinophagia</taxon>
        <taxon>Chitinophagales</taxon>
        <taxon>Chitinophagaceae</taxon>
        <taxon>Lacibacter</taxon>
    </lineage>
</organism>
<keyword evidence="1" id="KW-0732">Signal</keyword>